<dbReference type="InterPro" id="IPR005532">
    <property type="entry name" value="SUMF_dom"/>
</dbReference>
<sequence length="390" mass="41519">MAAAIASASCQRAPPQGDLAPPSRDARDPAGTSLDIAAPDRSRTSADASAPEDASASDASGADASGAAEAPGLAPSDPMSSHKETKAELLALIDLGAPGDLGDGAPSAASAASAPRSAREKSQRARAERFLEKVLGTGGPHRMNQGNKAIASHLVTREKCLEGLRGITLQTAEQRATCGAENMVPVWSKGKAPAFCIDIFEFPNKACELPLVWTPPSEAKQVCAQQGKRLCSDLEWNTACRGDPEGGADLRYAYGSQLDLAICNTAKGHIRTCIARDAESAWKTCATETEPSGSYPRCRSRFGVFDQHGNVAEIMTRRQGDDIVTQLKGSAWFYDELAKEPNAPAPDTTPNKKGAYPDHCNFDPRWHVEPLDRAHHTNYHLGFRCCKSIP</sequence>
<feature type="region of interest" description="Disordered" evidence="1">
    <location>
        <begin position="1"/>
        <end position="83"/>
    </location>
</feature>
<feature type="compositionally biased region" description="Low complexity" evidence="1">
    <location>
        <begin position="45"/>
        <end position="76"/>
    </location>
</feature>
<evidence type="ECO:0000313" key="4">
    <source>
        <dbReference type="Proteomes" id="UP001370348"/>
    </source>
</evidence>
<gene>
    <name evidence="3" type="ORF">LZC94_01300</name>
</gene>
<accession>A0ABZ2M1N8</accession>
<dbReference type="RefSeq" id="WP_394825550.1">
    <property type="nucleotide sequence ID" value="NZ_CP089984.1"/>
</dbReference>
<proteinExistence type="predicted"/>
<evidence type="ECO:0000256" key="1">
    <source>
        <dbReference type="SAM" id="MobiDB-lite"/>
    </source>
</evidence>
<name>A0ABZ2M1N8_9BACT</name>
<evidence type="ECO:0000259" key="2">
    <source>
        <dbReference type="Pfam" id="PF03781"/>
    </source>
</evidence>
<reference evidence="3 4" key="1">
    <citation type="submission" date="2021-12" db="EMBL/GenBank/DDBJ databases">
        <title>Discovery of the Pendulisporaceae a myxobacterial family with distinct sporulation behavior and unique specialized metabolism.</title>
        <authorList>
            <person name="Garcia R."/>
            <person name="Popoff A."/>
            <person name="Bader C.D."/>
            <person name="Loehr J."/>
            <person name="Walesch S."/>
            <person name="Walt C."/>
            <person name="Boldt J."/>
            <person name="Bunk B."/>
            <person name="Haeckl F.J.F.P.J."/>
            <person name="Gunesch A.P."/>
            <person name="Birkelbach J."/>
            <person name="Nuebel U."/>
            <person name="Pietschmann T."/>
            <person name="Bach T."/>
            <person name="Mueller R."/>
        </authorList>
    </citation>
    <scope>NUCLEOTIDE SEQUENCE [LARGE SCALE GENOMIC DNA]</scope>
    <source>
        <strain evidence="3 4">MSr11954</strain>
    </source>
</reference>
<evidence type="ECO:0000313" key="3">
    <source>
        <dbReference type="EMBL" id="WXB15916.1"/>
    </source>
</evidence>
<dbReference type="InterPro" id="IPR042095">
    <property type="entry name" value="SUMF_sf"/>
</dbReference>
<dbReference type="Proteomes" id="UP001370348">
    <property type="component" value="Chromosome"/>
</dbReference>
<organism evidence="3 4">
    <name type="scientific">Pendulispora albinea</name>
    <dbReference type="NCBI Taxonomy" id="2741071"/>
    <lineage>
        <taxon>Bacteria</taxon>
        <taxon>Pseudomonadati</taxon>
        <taxon>Myxococcota</taxon>
        <taxon>Myxococcia</taxon>
        <taxon>Myxococcales</taxon>
        <taxon>Sorangiineae</taxon>
        <taxon>Pendulisporaceae</taxon>
        <taxon>Pendulispora</taxon>
    </lineage>
</organism>
<feature type="compositionally biased region" description="Low complexity" evidence="1">
    <location>
        <begin position="101"/>
        <end position="116"/>
    </location>
</feature>
<dbReference type="Pfam" id="PF03781">
    <property type="entry name" value="FGE-sulfatase"/>
    <property type="match status" value="1"/>
</dbReference>
<feature type="domain" description="Sulfatase-modifying factor enzyme-like" evidence="2">
    <location>
        <begin position="216"/>
        <end position="319"/>
    </location>
</feature>
<dbReference type="InterPro" id="IPR016187">
    <property type="entry name" value="CTDL_fold"/>
</dbReference>
<dbReference type="Gene3D" id="3.90.1580.10">
    <property type="entry name" value="paralog of FGE (formylglycine-generating enzyme)"/>
    <property type="match status" value="1"/>
</dbReference>
<feature type="compositionally biased region" description="Basic and acidic residues" evidence="1">
    <location>
        <begin position="117"/>
        <end position="126"/>
    </location>
</feature>
<dbReference type="SUPFAM" id="SSF56436">
    <property type="entry name" value="C-type lectin-like"/>
    <property type="match status" value="1"/>
</dbReference>
<dbReference type="EMBL" id="CP089984">
    <property type="protein sequence ID" value="WXB15916.1"/>
    <property type="molecule type" value="Genomic_DNA"/>
</dbReference>
<feature type="region of interest" description="Disordered" evidence="1">
    <location>
        <begin position="101"/>
        <end position="126"/>
    </location>
</feature>
<keyword evidence="4" id="KW-1185">Reference proteome</keyword>
<protein>
    <submittedName>
        <fullName evidence="3">Formylglycine-generating enzyme family protein</fullName>
    </submittedName>
</protein>